<proteinExistence type="predicted"/>
<dbReference type="OrthoDB" id="9805474at2"/>
<dbReference type="GO" id="GO:0005886">
    <property type="term" value="C:plasma membrane"/>
    <property type="evidence" value="ECO:0007669"/>
    <property type="project" value="TreeGrafter"/>
</dbReference>
<dbReference type="Pfam" id="PF00990">
    <property type="entry name" value="GGDEF"/>
    <property type="match status" value="1"/>
</dbReference>
<dbReference type="CDD" id="cd01949">
    <property type="entry name" value="GGDEF"/>
    <property type="match status" value="1"/>
</dbReference>
<dbReference type="PANTHER" id="PTHR45138:SF9">
    <property type="entry name" value="DIGUANYLATE CYCLASE DGCM-RELATED"/>
    <property type="match status" value="1"/>
</dbReference>
<evidence type="ECO:0000313" key="6">
    <source>
        <dbReference type="EMBL" id="TGK08854.1"/>
    </source>
</evidence>
<feature type="domain" description="GGDEF" evidence="5">
    <location>
        <begin position="242"/>
        <end position="369"/>
    </location>
</feature>
<comment type="caution">
    <text evidence="6">The sequence shown here is derived from an EMBL/GenBank/DDBJ whole genome shotgun (WGS) entry which is preliminary data.</text>
</comment>
<keyword evidence="4" id="KW-0812">Transmembrane</keyword>
<evidence type="ECO:0000256" key="4">
    <source>
        <dbReference type="SAM" id="Phobius"/>
    </source>
</evidence>
<feature type="transmembrane region" description="Helical" evidence="4">
    <location>
        <begin position="133"/>
        <end position="155"/>
    </location>
</feature>
<dbReference type="RefSeq" id="WP_135768541.1">
    <property type="nucleotide sequence ID" value="NZ_RQET01000009.1"/>
</dbReference>
<dbReference type="SMART" id="SM00267">
    <property type="entry name" value="GGDEF"/>
    <property type="match status" value="1"/>
</dbReference>
<evidence type="ECO:0000313" key="7">
    <source>
        <dbReference type="Proteomes" id="UP000298458"/>
    </source>
</evidence>
<dbReference type="PROSITE" id="PS50887">
    <property type="entry name" value="GGDEF"/>
    <property type="match status" value="1"/>
</dbReference>
<dbReference type="PANTHER" id="PTHR45138">
    <property type="entry name" value="REGULATORY COMPONENTS OF SENSORY TRANSDUCTION SYSTEM"/>
    <property type="match status" value="1"/>
</dbReference>
<dbReference type="InterPro" id="IPR050469">
    <property type="entry name" value="Diguanylate_Cyclase"/>
</dbReference>
<feature type="coiled-coil region" evidence="3">
    <location>
        <begin position="187"/>
        <end position="214"/>
    </location>
</feature>
<dbReference type="FunFam" id="3.30.70.270:FF:000001">
    <property type="entry name" value="Diguanylate cyclase domain protein"/>
    <property type="match status" value="1"/>
</dbReference>
<dbReference type="EC" id="2.7.7.65" evidence="1"/>
<gene>
    <name evidence="6" type="ORF">EHO60_12495</name>
</gene>
<feature type="transmembrane region" description="Helical" evidence="4">
    <location>
        <begin position="94"/>
        <end position="113"/>
    </location>
</feature>
<comment type="catalytic activity">
    <reaction evidence="2">
        <text>2 GTP = 3',3'-c-di-GMP + 2 diphosphate</text>
        <dbReference type="Rhea" id="RHEA:24898"/>
        <dbReference type="ChEBI" id="CHEBI:33019"/>
        <dbReference type="ChEBI" id="CHEBI:37565"/>
        <dbReference type="ChEBI" id="CHEBI:58805"/>
        <dbReference type="EC" id="2.7.7.65"/>
    </reaction>
</comment>
<dbReference type="Gene3D" id="3.30.70.270">
    <property type="match status" value="1"/>
</dbReference>
<dbReference type="AlphaFoldDB" id="A0A4R9GB00"/>
<protein>
    <recommendedName>
        <fullName evidence="1">diguanylate cyclase</fullName>
        <ecNumber evidence="1">2.7.7.65</ecNumber>
    </recommendedName>
</protein>
<evidence type="ECO:0000256" key="3">
    <source>
        <dbReference type="SAM" id="Coils"/>
    </source>
</evidence>
<feature type="transmembrane region" description="Helical" evidence="4">
    <location>
        <begin position="63"/>
        <end position="82"/>
    </location>
</feature>
<dbReference type="InterPro" id="IPR043128">
    <property type="entry name" value="Rev_trsase/Diguanyl_cyclase"/>
</dbReference>
<dbReference type="InterPro" id="IPR000160">
    <property type="entry name" value="GGDEF_dom"/>
</dbReference>
<dbReference type="GO" id="GO:0052621">
    <property type="term" value="F:diguanylate cyclase activity"/>
    <property type="evidence" value="ECO:0007669"/>
    <property type="project" value="UniProtKB-EC"/>
</dbReference>
<keyword evidence="7" id="KW-1185">Reference proteome</keyword>
<evidence type="ECO:0000259" key="5">
    <source>
        <dbReference type="PROSITE" id="PS50887"/>
    </source>
</evidence>
<keyword evidence="3" id="KW-0175">Coiled coil</keyword>
<reference evidence="6" key="1">
    <citation type="journal article" date="2019" name="PLoS Negl. Trop. Dis.">
        <title>Revisiting the worldwide diversity of Leptospira species in the environment.</title>
        <authorList>
            <person name="Vincent A.T."/>
            <person name="Schiettekatte O."/>
            <person name="Bourhy P."/>
            <person name="Veyrier F.J."/>
            <person name="Picardeau M."/>
        </authorList>
    </citation>
    <scope>NUCLEOTIDE SEQUENCE [LARGE SCALE GENOMIC DNA]</scope>
    <source>
        <strain evidence="6">SSW15</strain>
    </source>
</reference>
<feature type="transmembrane region" description="Helical" evidence="4">
    <location>
        <begin position="167"/>
        <end position="187"/>
    </location>
</feature>
<evidence type="ECO:0000256" key="2">
    <source>
        <dbReference type="ARBA" id="ARBA00034247"/>
    </source>
</evidence>
<dbReference type="NCBIfam" id="TIGR00254">
    <property type="entry name" value="GGDEF"/>
    <property type="match status" value="1"/>
</dbReference>
<dbReference type="SUPFAM" id="SSF55073">
    <property type="entry name" value="Nucleotide cyclase"/>
    <property type="match status" value="1"/>
</dbReference>
<accession>A0A4R9GB00</accession>
<dbReference type="GO" id="GO:0043709">
    <property type="term" value="P:cell adhesion involved in single-species biofilm formation"/>
    <property type="evidence" value="ECO:0007669"/>
    <property type="project" value="TreeGrafter"/>
</dbReference>
<keyword evidence="4" id="KW-0472">Membrane</keyword>
<name>A0A4R9GB00_9LEPT</name>
<dbReference type="EMBL" id="RQET01000009">
    <property type="protein sequence ID" value="TGK08854.1"/>
    <property type="molecule type" value="Genomic_DNA"/>
</dbReference>
<evidence type="ECO:0000256" key="1">
    <source>
        <dbReference type="ARBA" id="ARBA00012528"/>
    </source>
</evidence>
<sequence length="369" mass="41160">MKIWDFINEDLLRAKSSQIREIRATDNGKTVRVLCISSILISALLIVQYSVSPGLPEGSIIQYLYILTFGTIAVFSIAWYFLLSAISDTKSLRILTNVYAVGATLLTTSLTLVDLAHITDYSAYCFGLLTLPLFVRTSIITYVLVVAVNFSWFLVGYEFVLNEKIDFSTVAPIIAFSTGSLFSSVIVEKARLKANFLQLQLEESNRNLLELSHKDQLTGLYNRRHLMEAMNTMLSASKRYDFPVSALLLDLDNFKKANDMLGHLTGDRLLSRIGGLLMGLVRDCDVAARYGGEEFCIILTNTGKDGALFVAERIRNRIESEIFEGIPWRVTVSIGISTLEPDQSAEDFLKVADEKLYQSKSGGRNRVSA</sequence>
<dbReference type="Proteomes" id="UP000298458">
    <property type="component" value="Unassembled WGS sequence"/>
</dbReference>
<keyword evidence="4" id="KW-1133">Transmembrane helix</keyword>
<feature type="transmembrane region" description="Helical" evidence="4">
    <location>
        <begin position="30"/>
        <end position="51"/>
    </location>
</feature>
<dbReference type="InterPro" id="IPR029787">
    <property type="entry name" value="Nucleotide_cyclase"/>
</dbReference>
<organism evidence="6 7">
    <name type="scientific">Leptospira fletcheri</name>
    <dbReference type="NCBI Taxonomy" id="2484981"/>
    <lineage>
        <taxon>Bacteria</taxon>
        <taxon>Pseudomonadati</taxon>
        <taxon>Spirochaetota</taxon>
        <taxon>Spirochaetia</taxon>
        <taxon>Leptospirales</taxon>
        <taxon>Leptospiraceae</taxon>
        <taxon>Leptospira</taxon>
    </lineage>
</organism>
<dbReference type="GO" id="GO:1902201">
    <property type="term" value="P:negative regulation of bacterial-type flagellum-dependent cell motility"/>
    <property type="evidence" value="ECO:0007669"/>
    <property type="project" value="TreeGrafter"/>
</dbReference>